<dbReference type="SUPFAM" id="SSF55729">
    <property type="entry name" value="Acyl-CoA N-acyltransferases (Nat)"/>
    <property type="match status" value="1"/>
</dbReference>
<proteinExistence type="predicted"/>
<protein>
    <submittedName>
        <fullName evidence="1">GNAT family N-acetyltransferase</fullName>
    </submittedName>
</protein>
<evidence type="ECO:0000313" key="1">
    <source>
        <dbReference type="EMBL" id="MBD0831254.1"/>
    </source>
</evidence>
<keyword evidence="2" id="KW-1185">Reference proteome</keyword>
<name>A0A8J6UBR6_9FLAO</name>
<dbReference type="Gene3D" id="3.40.630.30">
    <property type="match status" value="1"/>
</dbReference>
<dbReference type="EMBL" id="JACVXB010000001">
    <property type="protein sequence ID" value="MBD0831254.1"/>
    <property type="molecule type" value="Genomic_DNA"/>
</dbReference>
<dbReference type="RefSeq" id="WP_188229018.1">
    <property type="nucleotide sequence ID" value="NZ_JACVXB010000001.1"/>
</dbReference>
<comment type="caution">
    <text evidence="1">The sequence shown here is derived from an EMBL/GenBank/DDBJ whole genome shotgun (WGS) entry which is preliminary data.</text>
</comment>
<reference evidence="1 2" key="1">
    <citation type="submission" date="2020-09" db="EMBL/GenBank/DDBJ databases">
        <title>TT11 complete genome.</title>
        <authorList>
            <person name="Wu Z."/>
        </authorList>
    </citation>
    <scope>NUCLEOTIDE SEQUENCE [LARGE SCALE GENOMIC DNA]</scope>
    <source>
        <strain evidence="1 2">TT11</strain>
    </source>
</reference>
<evidence type="ECO:0000313" key="2">
    <source>
        <dbReference type="Proteomes" id="UP000600588"/>
    </source>
</evidence>
<dbReference type="Proteomes" id="UP000600588">
    <property type="component" value="Unassembled WGS sequence"/>
</dbReference>
<organism evidence="1 2">
    <name type="scientific">Aestuariibaculum sediminum</name>
    <dbReference type="NCBI Taxonomy" id="2770637"/>
    <lineage>
        <taxon>Bacteria</taxon>
        <taxon>Pseudomonadati</taxon>
        <taxon>Bacteroidota</taxon>
        <taxon>Flavobacteriia</taxon>
        <taxon>Flavobacteriales</taxon>
        <taxon>Flavobacteriaceae</taxon>
    </lineage>
</organism>
<sequence length="382" mass="45006">MYKIYSDVTHLPDSWNSFVSHDIFLQSQYLKALEHASPDNIKFYYIGVFKDNELAGVAIVQRVKLYLKDMFRTTQVSCAKDFFKNQVSKILKGNLLVVGNLMHTGQHGIYFDGALIRSDVFLNTVFEALEDLEKSIFTNENKKIRALVFKDYFLDDAINNEHQFFNLHNLHKVKVQPNMIMGVSKSWESFNDYLSSLNKKYRARYKRARKKRNGVLTKELDLHDINHLQDKLYSLYLNVSNNAKFNTFILPKNHFYQLKLQLNNRFKVFGYYLNDQLIGFYTLILNDKDLETYFLGYDAEHQYENQLYLNMLYDMAEFGINNRFLNIVYARTAMEIKSSVGAEAKPMVMYLKHTNGLLNAVLKQVFKLMNPNQQWEARHPFK</sequence>
<dbReference type="AlphaFoldDB" id="A0A8J6UBR6"/>
<gene>
    <name evidence="1" type="ORF">ICJ83_03820</name>
</gene>
<dbReference type="InterPro" id="IPR016181">
    <property type="entry name" value="Acyl_CoA_acyltransferase"/>
</dbReference>
<accession>A0A8J6UBR6</accession>